<sequence>MLYFPKRRYRIIDTLKLRSDTALIALHPSLTHLYLPDETPAYMGRQPQGCYSRAPRAATPSCMGSACGPGAG</sequence>
<protein>
    <submittedName>
        <fullName evidence="1">Uncharacterized protein</fullName>
    </submittedName>
</protein>
<dbReference type="RefSeq" id="WP_184087849.1">
    <property type="nucleotide sequence ID" value="NZ_JACIJF010000006.1"/>
</dbReference>
<dbReference type="Proteomes" id="UP000527143">
    <property type="component" value="Unassembled WGS sequence"/>
</dbReference>
<comment type="caution">
    <text evidence="1">The sequence shown here is derived from an EMBL/GenBank/DDBJ whole genome shotgun (WGS) entry which is preliminary data.</text>
</comment>
<dbReference type="EMBL" id="JACIJF010000006">
    <property type="protein sequence ID" value="MBB5711221.1"/>
    <property type="molecule type" value="Genomic_DNA"/>
</dbReference>
<name>A0A840YQI2_9SPHN</name>
<gene>
    <name evidence="1" type="ORF">FHT02_002462</name>
</gene>
<evidence type="ECO:0000313" key="1">
    <source>
        <dbReference type="EMBL" id="MBB5711221.1"/>
    </source>
</evidence>
<evidence type="ECO:0000313" key="2">
    <source>
        <dbReference type="Proteomes" id="UP000527143"/>
    </source>
</evidence>
<proteinExistence type="predicted"/>
<keyword evidence="2" id="KW-1185">Reference proteome</keyword>
<reference evidence="1 2" key="1">
    <citation type="submission" date="2020-08" db="EMBL/GenBank/DDBJ databases">
        <title>Genomic Encyclopedia of Type Strains, Phase IV (KMG-IV): sequencing the most valuable type-strain genomes for metagenomic binning, comparative biology and taxonomic classification.</title>
        <authorList>
            <person name="Goeker M."/>
        </authorList>
    </citation>
    <scope>NUCLEOTIDE SEQUENCE [LARGE SCALE GENOMIC DNA]</scope>
    <source>
        <strain evidence="1 2">DSM 26736</strain>
    </source>
</reference>
<accession>A0A840YQI2</accession>
<dbReference type="AlphaFoldDB" id="A0A840YQI2"/>
<organism evidence="1 2">
    <name type="scientific">Sphingomonas xinjiangensis</name>
    <dbReference type="NCBI Taxonomy" id="643568"/>
    <lineage>
        <taxon>Bacteria</taxon>
        <taxon>Pseudomonadati</taxon>
        <taxon>Pseudomonadota</taxon>
        <taxon>Alphaproteobacteria</taxon>
        <taxon>Sphingomonadales</taxon>
        <taxon>Sphingomonadaceae</taxon>
        <taxon>Sphingomonas</taxon>
    </lineage>
</organism>